<feature type="transmembrane region" description="Helical" evidence="6">
    <location>
        <begin position="49"/>
        <end position="74"/>
    </location>
</feature>
<dbReference type="AlphaFoldDB" id="A0A1V8YWG4"/>
<dbReference type="OrthoDB" id="1758221at2"/>
<dbReference type="EMBL" id="BJWF01000001">
    <property type="protein sequence ID" value="GEL90691.1"/>
    <property type="molecule type" value="Genomic_DNA"/>
</dbReference>
<dbReference type="RefSeq" id="WP_010750931.1">
    <property type="nucleotide sequence ID" value="NZ_BJWF01000001.1"/>
</dbReference>
<feature type="transmembrane region" description="Helical" evidence="6">
    <location>
        <begin position="171"/>
        <end position="188"/>
    </location>
</feature>
<keyword evidence="3 6" id="KW-0812">Transmembrane</keyword>
<reference evidence="9 10" key="1">
    <citation type="journal article" date="2017" name="BMC Microbiol.">
        <title>Comparative genomics of Enterococcus spp. isolated from bovine feces.</title>
        <authorList>
            <person name="Beukers A.G."/>
            <person name="Zaheer R."/>
            <person name="Goji N."/>
            <person name="Amoako K.K."/>
            <person name="Chaves A.V."/>
            <person name="Ward M.P."/>
            <person name="McAllister T.A."/>
        </authorList>
    </citation>
    <scope>NUCLEOTIDE SEQUENCE [LARGE SCALE GENOMIC DNA]</scope>
    <source>
        <strain evidence="9 10">F1129D 143</strain>
    </source>
</reference>
<evidence type="ECO:0000259" key="7">
    <source>
        <dbReference type="Pfam" id="PF10035"/>
    </source>
</evidence>
<dbReference type="PANTHER" id="PTHR33545">
    <property type="entry name" value="UPF0750 MEMBRANE PROTEIN YITT-RELATED"/>
    <property type="match status" value="1"/>
</dbReference>
<dbReference type="STRING" id="112904.BH747_01160"/>
<dbReference type="InterPro" id="IPR051461">
    <property type="entry name" value="UPF0750_membrane"/>
</dbReference>
<feature type="transmembrane region" description="Helical" evidence="6">
    <location>
        <begin position="7"/>
        <end position="29"/>
    </location>
</feature>
<dbReference type="Pfam" id="PF10035">
    <property type="entry name" value="DUF2179"/>
    <property type="match status" value="1"/>
</dbReference>
<dbReference type="EMBL" id="MJEA01000001">
    <property type="protein sequence ID" value="OQO71471.1"/>
    <property type="molecule type" value="Genomic_DNA"/>
</dbReference>
<proteinExistence type="predicted"/>
<dbReference type="Proteomes" id="UP000321830">
    <property type="component" value="Unassembled WGS sequence"/>
</dbReference>
<dbReference type="InterPro" id="IPR003740">
    <property type="entry name" value="YitT"/>
</dbReference>
<feature type="transmembrane region" description="Helical" evidence="6">
    <location>
        <begin position="143"/>
        <end position="165"/>
    </location>
</feature>
<evidence type="ECO:0000313" key="11">
    <source>
        <dbReference type="Proteomes" id="UP000321830"/>
    </source>
</evidence>
<feature type="transmembrane region" description="Helical" evidence="6">
    <location>
        <begin position="105"/>
        <end position="123"/>
    </location>
</feature>
<dbReference type="GO" id="GO:0005886">
    <property type="term" value="C:plasma membrane"/>
    <property type="evidence" value="ECO:0007669"/>
    <property type="project" value="UniProtKB-SubCell"/>
</dbReference>
<keyword evidence="5 6" id="KW-0472">Membrane</keyword>
<evidence type="ECO:0000313" key="8">
    <source>
        <dbReference type="EMBL" id="GEL90691.1"/>
    </source>
</evidence>
<dbReference type="CDD" id="cd16380">
    <property type="entry name" value="YitT_C"/>
    <property type="match status" value="1"/>
</dbReference>
<dbReference type="Proteomes" id="UP000192477">
    <property type="component" value="Unassembled WGS sequence"/>
</dbReference>
<evidence type="ECO:0000256" key="3">
    <source>
        <dbReference type="ARBA" id="ARBA00022692"/>
    </source>
</evidence>
<evidence type="ECO:0000256" key="2">
    <source>
        <dbReference type="ARBA" id="ARBA00022475"/>
    </source>
</evidence>
<evidence type="ECO:0000256" key="1">
    <source>
        <dbReference type="ARBA" id="ARBA00004651"/>
    </source>
</evidence>
<dbReference type="InterPro" id="IPR015867">
    <property type="entry name" value="N-reg_PII/ATP_PRibTrfase_C"/>
</dbReference>
<sequence>MKQIKSITWIYTKIVFALTILGVSINMFLGPHHIAAGGVSGLGILLESAFGFNRALVILVLNSVMLVLALVFLGKKPFFKVLFGSLVFPLIIALIPETMVTPDRLLSVIFGSAIFALGVAILYKNNSSSGGTTIPPLIFKKYFHLNTSIGLLVTDAFVVSLNLFIFGFEEFLYAILSIVITSIVMTYIETGMNRKKSLMVMSENYLEEIRQRLSAEIGRGLTLLEAKGGYNRKSKEVLLIVVTDHEFSKIKPIIEEIDPTAFVIVSSVAEVTGSGFTYHPIE</sequence>
<feature type="transmembrane region" description="Helical" evidence="6">
    <location>
        <begin position="81"/>
        <end position="99"/>
    </location>
</feature>
<comment type="caution">
    <text evidence="9">The sequence shown here is derived from an EMBL/GenBank/DDBJ whole genome shotgun (WGS) entry which is preliminary data.</text>
</comment>
<reference evidence="8 11" key="2">
    <citation type="submission" date="2019-07" db="EMBL/GenBank/DDBJ databases">
        <title>Whole genome shotgun sequence of Enterococcus villorum NBRC 100699.</title>
        <authorList>
            <person name="Hosoyama A."/>
            <person name="Uohara A."/>
            <person name="Ohji S."/>
            <person name="Ichikawa N."/>
        </authorList>
    </citation>
    <scope>NUCLEOTIDE SEQUENCE [LARGE SCALE GENOMIC DNA]</scope>
    <source>
        <strain evidence="8 11">NBRC 100699</strain>
    </source>
</reference>
<protein>
    <submittedName>
        <fullName evidence="8">Membrane protein</fullName>
    </submittedName>
</protein>
<organism evidence="9 10">
    <name type="scientific">Enterococcus villorum</name>
    <dbReference type="NCBI Taxonomy" id="112904"/>
    <lineage>
        <taxon>Bacteria</taxon>
        <taxon>Bacillati</taxon>
        <taxon>Bacillota</taxon>
        <taxon>Bacilli</taxon>
        <taxon>Lactobacillales</taxon>
        <taxon>Enterococcaceae</taxon>
        <taxon>Enterococcus</taxon>
    </lineage>
</organism>
<evidence type="ECO:0000313" key="10">
    <source>
        <dbReference type="Proteomes" id="UP000192477"/>
    </source>
</evidence>
<evidence type="ECO:0000256" key="6">
    <source>
        <dbReference type="SAM" id="Phobius"/>
    </source>
</evidence>
<keyword evidence="4 6" id="KW-1133">Transmembrane helix</keyword>
<feature type="domain" description="DUF2179" evidence="7">
    <location>
        <begin position="219"/>
        <end position="273"/>
    </location>
</feature>
<accession>A0A1V8YWG4</accession>
<name>A0A1V8YWG4_9ENTE</name>
<dbReference type="Gene3D" id="3.30.70.120">
    <property type="match status" value="1"/>
</dbReference>
<evidence type="ECO:0000256" key="4">
    <source>
        <dbReference type="ARBA" id="ARBA00022989"/>
    </source>
</evidence>
<evidence type="ECO:0000313" key="9">
    <source>
        <dbReference type="EMBL" id="OQO71471.1"/>
    </source>
</evidence>
<evidence type="ECO:0000256" key="5">
    <source>
        <dbReference type="ARBA" id="ARBA00023136"/>
    </source>
</evidence>
<dbReference type="InterPro" id="IPR019264">
    <property type="entry name" value="DUF2179"/>
</dbReference>
<gene>
    <name evidence="9" type="ORF">BH747_01160</name>
    <name evidence="8" type="ORF">EVI01_00280</name>
</gene>
<dbReference type="PANTHER" id="PTHR33545:SF9">
    <property type="entry name" value="UPF0750 MEMBRANE PROTEIN YITE"/>
    <property type="match status" value="1"/>
</dbReference>
<dbReference type="Pfam" id="PF02588">
    <property type="entry name" value="YitT_membrane"/>
    <property type="match status" value="1"/>
</dbReference>
<dbReference type="PIRSF" id="PIRSF006483">
    <property type="entry name" value="Membrane_protein_YitT"/>
    <property type="match status" value="1"/>
</dbReference>
<comment type="subcellular location">
    <subcellularLocation>
        <location evidence="1">Cell membrane</location>
        <topology evidence="1">Multi-pass membrane protein</topology>
    </subcellularLocation>
</comment>
<keyword evidence="2" id="KW-1003">Cell membrane</keyword>